<dbReference type="Proteomes" id="UP000431092">
    <property type="component" value="Unassembled WGS sequence"/>
</dbReference>
<gene>
    <name evidence="2" type="ORF">GGG17_13600</name>
</gene>
<sequence>MSDEAIERRGAEGGAERDHVGRDYVGAVRGRLGATFREGGRQSVNCVR</sequence>
<feature type="region of interest" description="Disordered" evidence="1">
    <location>
        <begin position="1"/>
        <end position="22"/>
    </location>
</feature>
<protein>
    <submittedName>
        <fullName evidence="2">Uncharacterized protein</fullName>
    </submittedName>
</protein>
<accession>A0A6I3I9V9</accession>
<dbReference type="AlphaFoldDB" id="A0A6I3I9V9"/>
<evidence type="ECO:0000313" key="3">
    <source>
        <dbReference type="Proteomes" id="UP000431092"/>
    </source>
</evidence>
<dbReference type="RefSeq" id="WP_154594196.1">
    <property type="nucleotide sequence ID" value="NZ_CP171001.1"/>
</dbReference>
<evidence type="ECO:0000256" key="1">
    <source>
        <dbReference type="SAM" id="MobiDB-lite"/>
    </source>
</evidence>
<keyword evidence="3" id="KW-1185">Reference proteome</keyword>
<evidence type="ECO:0000313" key="2">
    <source>
        <dbReference type="EMBL" id="MTB72984.1"/>
    </source>
</evidence>
<name>A0A6I3I9V9_9MICO</name>
<comment type="caution">
    <text evidence="2">The sequence shown here is derived from an EMBL/GenBank/DDBJ whole genome shotgun (WGS) entry which is preliminary data.</text>
</comment>
<dbReference type="EMBL" id="WLVL01000040">
    <property type="protein sequence ID" value="MTB72984.1"/>
    <property type="molecule type" value="Genomic_DNA"/>
</dbReference>
<organism evidence="2 3">
    <name type="scientific">Arsenicicoccus cauae</name>
    <dbReference type="NCBI Taxonomy" id="2663847"/>
    <lineage>
        <taxon>Bacteria</taxon>
        <taxon>Bacillati</taxon>
        <taxon>Actinomycetota</taxon>
        <taxon>Actinomycetes</taxon>
        <taxon>Micrococcales</taxon>
        <taxon>Intrasporangiaceae</taxon>
        <taxon>Arsenicicoccus</taxon>
    </lineage>
</organism>
<reference evidence="2 3" key="1">
    <citation type="submission" date="2019-11" db="EMBL/GenBank/DDBJ databases">
        <title>Whole genome sequencing identifies a novel species of the genus Arsenicicoccus isolated from human blood.</title>
        <authorList>
            <person name="Jeong J.H."/>
            <person name="Kweon O.J."/>
            <person name="Kim H.R."/>
            <person name="Kim T.-H."/>
            <person name="Ha S.-M."/>
            <person name="Lee M.-K."/>
        </authorList>
    </citation>
    <scope>NUCLEOTIDE SEQUENCE [LARGE SCALE GENOMIC DNA]</scope>
    <source>
        <strain evidence="2 3">MKL-02</strain>
    </source>
</reference>
<proteinExistence type="predicted"/>